<dbReference type="InterPro" id="IPR032816">
    <property type="entry name" value="VTT_dom"/>
</dbReference>
<proteinExistence type="predicted"/>
<dbReference type="InterPro" id="IPR026960">
    <property type="entry name" value="RVT-Znf"/>
</dbReference>
<gene>
    <name evidence="4" type="ORF">CK203_086104</name>
</gene>
<dbReference type="Proteomes" id="UP000288805">
    <property type="component" value="Unassembled WGS sequence"/>
</dbReference>
<feature type="domain" description="VTT" evidence="2">
    <location>
        <begin position="178"/>
        <end position="253"/>
    </location>
</feature>
<dbReference type="PANTHER" id="PTHR47699">
    <property type="entry name" value="SNARE ASSOCIATED GOLGI PROTEIN FAMILY"/>
    <property type="match status" value="1"/>
</dbReference>
<accession>A0A438CT52</accession>
<name>A0A438CT52_VITVI</name>
<evidence type="ECO:0000256" key="1">
    <source>
        <dbReference type="SAM" id="MobiDB-lite"/>
    </source>
</evidence>
<evidence type="ECO:0000313" key="4">
    <source>
        <dbReference type="EMBL" id="RVW26385.1"/>
    </source>
</evidence>
<feature type="region of interest" description="Disordered" evidence="1">
    <location>
        <begin position="310"/>
        <end position="333"/>
    </location>
</feature>
<evidence type="ECO:0000259" key="2">
    <source>
        <dbReference type="Pfam" id="PF09335"/>
    </source>
</evidence>
<protein>
    <submittedName>
        <fullName evidence="4">Uncharacterized protein</fullName>
    </submittedName>
</protein>
<dbReference type="PANTHER" id="PTHR47699:SF1">
    <property type="entry name" value="SNARE ASSOCIATED GOLGI PROTEIN FAMILY"/>
    <property type="match status" value="1"/>
</dbReference>
<dbReference type="Pfam" id="PF13966">
    <property type="entry name" value="zf-RVT"/>
    <property type="match status" value="1"/>
</dbReference>
<comment type="caution">
    <text evidence="4">The sequence shown here is derived from an EMBL/GenBank/DDBJ whole genome shotgun (WGS) entry which is preliminary data.</text>
</comment>
<evidence type="ECO:0000259" key="3">
    <source>
        <dbReference type="Pfam" id="PF13966"/>
    </source>
</evidence>
<feature type="compositionally biased region" description="Polar residues" evidence="1">
    <location>
        <begin position="311"/>
        <end position="323"/>
    </location>
</feature>
<dbReference type="Pfam" id="PF09335">
    <property type="entry name" value="VTT_dom"/>
    <property type="match status" value="1"/>
</dbReference>
<reference evidence="4 5" key="1">
    <citation type="journal article" date="2018" name="PLoS Genet.">
        <title>Population sequencing reveals clonal diversity and ancestral inbreeding in the grapevine cultivar Chardonnay.</title>
        <authorList>
            <person name="Roach M.J."/>
            <person name="Johnson D.L."/>
            <person name="Bohlmann J."/>
            <person name="van Vuuren H.J."/>
            <person name="Jones S.J."/>
            <person name="Pretorius I.S."/>
            <person name="Schmidt S.A."/>
            <person name="Borneman A.R."/>
        </authorList>
    </citation>
    <scope>NUCLEOTIDE SEQUENCE [LARGE SCALE GENOMIC DNA]</scope>
    <source>
        <strain evidence="5">cv. Chardonnay</strain>
        <tissue evidence="4">Leaf</tissue>
    </source>
</reference>
<feature type="domain" description="Reverse transcriptase zinc-binding" evidence="3">
    <location>
        <begin position="33"/>
        <end position="117"/>
    </location>
</feature>
<organism evidence="4 5">
    <name type="scientific">Vitis vinifera</name>
    <name type="common">Grape</name>
    <dbReference type="NCBI Taxonomy" id="29760"/>
    <lineage>
        <taxon>Eukaryota</taxon>
        <taxon>Viridiplantae</taxon>
        <taxon>Streptophyta</taxon>
        <taxon>Embryophyta</taxon>
        <taxon>Tracheophyta</taxon>
        <taxon>Spermatophyta</taxon>
        <taxon>Magnoliopsida</taxon>
        <taxon>eudicotyledons</taxon>
        <taxon>Gunneridae</taxon>
        <taxon>Pentapetalae</taxon>
        <taxon>rosids</taxon>
        <taxon>Vitales</taxon>
        <taxon>Vitaceae</taxon>
        <taxon>Viteae</taxon>
        <taxon>Vitis</taxon>
    </lineage>
</organism>
<sequence length="333" mass="37892">MEMIGKLLHVLRDFKPSMEEDSVRWKGGRNGKFRVKEAYRLVTRPNDIGFPARCIWVDSVPTKVAFYAWEATWGRVLTLDRLQKRGWQLPNCCFLCGCEEETVNHLLIHCIVVRVLWDIVLGLSGVQWVFPETVKEVLTSWRGPFVGKKRKKIWKSIPLCIFWTVWKERNRLIFRSSSTAMEWAQGNKYFHLLSRGVERDGWRFVLLARFSPIPSYVINYALAATKVGFILDFLLPSVIGCLPMILQNTSIGSLAGAAVATASGSQKSQVWSYVFPLLGIVSSILISLRIKKYSTDISVIQSSSSEDIHDCNNTVESSQTLSRKGNKNMEKSH</sequence>
<dbReference type="EMBL" id="QGNW01002010">
    <property type="protein sequence ID" value="RVW26385.1"/>
    <property type="molecule type" value="Genomic_DNA"/>
</dbReference>
<evidence type="ECO:0000313" key="5">
    <source>
        <dbReference type="Proteomes" id="UP000288805"/>
    </source>
</evidence>
<dbReference type="AlphaFoldDB" id="A0A438CT52"/>